<sequence>MVNIKEQWAFHSSKPILGIEIGDVNNNSQNEIIAFSKSGRLLIISLSGKKITELEISEKSSIWQAKICDIDRDNKSEVILGGLDGLL</sequence>
<organism evidence="1">
    <name type="scientific">marine sediment metagenome</name>
    <dbReference type="NCBI Taxonomy" id="412755"/>
    <lineage>
        <taxon>unclassified sequences</taxon>
        <taxon>metagenomes</taxon>
        <taxon>ecological metagenomes</taxon>
    </lineage>
</organism>
<feature type="non-terminal residue" evidence="1">
    <location>
        <position position="87"/>
    </location>
</feature>
<comment type="caution">
    <text evidence="1">The sequence shown here is derived from an EMBL/GenBank/DDBJ whole genome shotgun (WGS) entry which is preliminary data.</text>
</comment>
<accession>X1H863</accession>
<dbReference type="AlphaFoldDB" id="X1H863"/>
<protein>
    <submittedName>
        <fullName evidence="1">Uncharacterized protein</fullName>
    </submittedName>
</protein>
<dbReference type="InterPro" id="IPR028994">
    <property type="entry name" value="Integrin_alpha_N"/>
</dbReference>
<gene>
    <name evidence="1" type="ORF">S03H2_40879</name>
</gene>
<evidence type="ECO:0000313" key="1">
    <source>
        <dbReference type="EMBL" id="GAH65577.1"/>
    </source>
</evidence>
<dbReference type="EMBL" id="BARU01025366">
    <property type="protein sequence ID" value="GAH65577.1"/>
    <property type="molecule type" value="Genomic_DNA"/>
</dbReference>
<dbReference type="SUPFAM" id="SSF69318">
    <property type="entry name" value="Integrin alpha N-terminal domain"/>
    <property type="match status" value="1"/>
</dbReference>
<reference evidence="1" key="1">
    <citation type="journal article" date="2014" name="Front. Microbiol.">
        <title>High frequency of phylogenetically diverse reductive dehalogenase-homologous genes in deep subseafloor sedimentary metagenomes.</title>
        <authorList>
            <person name="Kawai M."/>
            <person name="Futagami T."/>
            <person name="Toyoda A."/>
            <person name="Takaki Y."/>
            <person name="Nishi S."/>
            <person name="Hori S."/>
            <person name="Arai W."/>
            <person name="Tsubouchi T."/>
            <person name="Morono Y."/>
            <person name="Uchiyama I."/>
            <person name="Ito T."/>
            <person name="Fujiyama A."/>
            <person name="Inagaki F."/>
            <person name="Takami H."/>
        </authorList>
    </citation>
    <scope>NUCLEOTIDE SEQUENCE</scope>
    <source>
        <strain evidence="1">Expedition CK06-06</strain>
    </source>
</reference>
<name>X1H863_9ZZZZ</name>
<proteinExistence type="predicted"/>